<accession>Q5D9Q4</accession>
<reference evidence="1" key="2">
    <citation type="journal article" date="2006" name="PLoS Pathog.">
        <title>New perspectives on host-parasite interplay by comparative transcriptomic and proteomic analyses of Schistosoma japonicum.</title>
        <authorList>
            <person name="Liu F."/>
            <person name="Lu J."/>
            <person name="Hu W."/>
            <person name="Wang S.Y."/>
            <person name="Cui S.J."/>
            <person name="Chi M."/>
            <person name="Yan Q."/>
            <person name="Wang X.R."/>
            <person name="Song H.D."/>
            <person name="Xu X.N."/>
            <person name="Wang J.J."/>
            <person name="Zhang X.L."/>
            <person name="Zhang X."/>
            <person name="Wang Z.Q."/>
            <person name="Xue C.L."/>
            <person name="Brindley P.J."/>
            <person name="McManus D.P."/>
            <person name="Yang P.Y."/>
            <person name="Feng Z."/>
            <person name="Chen Z."/>
            <person name="Han Z.G."/>
        </authorList>
    </citation>
    <scope>NUCLEOTIDE SEQUENCE</scope>
</reference>
<protein>
    <submittedName>
        <fullName evidence="1">SJCHGC09225 protein</fullName>
    </submittedName>
</protein>
<name>Q5D9Q4_SCHJA</name>
<dbReference type="EMBL" id="AY815720">
    <property type="protein sequence ID" value="AAW27452.1"/>
    <property type="molecule type" value="mRNA"/>
</dbReference>
<organism evidence="1">
    <name type="scientific">Schistosoma japonicum</name>
    <name type="common">Blood fluke</name>
    <dbReference type="NCBI Taxonomy" id="6182"/>
    <lineage>
        <taxon>Eukaryota</taxon>
        <taxon>Metazoa</taxon>
        <taxon>Spiralia</taxon>
        <taxon>Lophotrochozoa</taxon>
        <taxon>Platyhelminthes</taxon>
        <taxon>Trematoda</taxon>
        <taxon>Digenea</taxon>
        <taxon>Strigeidida</taxon>
        <taxon>Schistosomatoidea</taxon>
        <taxon>Schistosomatidae</taxon>
        <taxon>Schistosoma</taxon>
    </lineage>
</organism>
<sequence>MGITIKPLVKCLNIRMEHKHTLSLFNALNTSVLDEMLSVLEIIINCKRRNVIREFIKHIDEKYFRHILQNNPEYYNEKLFKIYEKISLCLHYVAMHPNQSKCLLTDLPESIIYKYLTNQLTPMPINAYNNNNNNNDNNNNNAMHDVLNTYSIDMNTNHETDQMVSINHETDKQSKEYVKKRKYPFNNYGNKMLTQNKQLDEGNINQYASTSNNQQRNTRRHAILPIHTNEQTDFNNKFLNILSLRNHELMMNIRNQSSEKLSLPQSSMTSMSTIPMITPLNTSITSIQMKDDVTNNEMNKDQLKHNLQSVIQDKRNKNHLH</sequence>
<proteinExistence type="evidence at transcript level"/>
<evidence type="ECO:0000313" key="1">
    <source>
        <dbReference type="EMBL" id="AAW27452.1"/>
    </source>
</evidence>
<dbReference type="AlphaFoldDB" id="Q5D9Q4"/>
<reference evidence="1" key="1">
    <citation type="submission" date="2004-11" db="EMBL/GenBank/DDBJ databases">
        <title>The full-length cDNA sequences of Schistosoma japonicum genes.</title>
        <authorList>
            <person name="Han Z."/>
        </authorList>
    </citation>
    <scope>NUCLEOTIDE SEQUENCE</scope>
</reference>